<organism evidence="1 2">
    <name type="scientific">Neofusicoccum parvum</name>
    <dbReference type="NCBI Taxonomy" id="310453"/>
    <lineage>
        <taxon>Eukaryota</taxon>
        <taxon>Fungi</taxon>
        <taxon>Dikarya</taxon>
        <taxon>Ascomycota</taxon>
        <taxon>Pezizomycotina</taxon>
        <taxon>Dothideomycetes</taxon>
        <taxon>Dothideomycetes incertae sedis</taxon>
        <taxon>Botryosphaeriales</taxon>
        <taxon>Botryosphaeriaceae</taxon>
        <taxon>Neofusicoccum</taxon>
    </lineage>
</organism>
<accession>A0ACB5RTR4</accession>
<dbReference type="EMBL" id="BSXG01000010">
    <property type="protein sequence ID" value="GME23930.1"/>
    <property type="molecule type" value="Genomic_DNA"/>
</dbReference>
<sequence>MHKDNADCVPIPGPKKLPVVGNVLDITPGNITVGCFELGKIYGDIFKLDIAGERNVFVGSRELLEEVWDEKRFQKNVVGPLEVMRLGVHDGLITARTEEQNWKIAHRIAMPAFGPLKMRDLFDPMMDIIQQLCLKWARRGSSYEIDALKDLTRMALDVVGLCTMNYRFNSFYSESETPPFVTALNAFLGESDRRGWFPDVVNHFRCRSKATFQAAIATMRDETAKVIEYRRTHGTEHQDLLSIMMSGKDPETGSRMSDSSLIDNVITFLGAGHETTSGTLSFSLYHLVKNPWAMTRAQRELDSVLGDGPPTVDHLAKLPYIDAILRETLRLTPTVGMISLKPTRDQVLGGKYFISKDDAVNASMYASHRDPKVYGEDADLWKPERMLVDEFKKLPPNAWKPFGNGVRACIGRPFAWQESQIALAMLLRTFNFELLDPSYEFTTREAITLSPVGLKLRVTIRDQQKYNLLLAGQPAPSPEPRDGLMNGVKSKKGSEGKPMSILFGSGNGTCESLAHRFASDAARYDFDATVDTLNSAKEKIVKGQPTIIFSSSYNGEPPANAAHFLTWIESPSDLRLEGVDYAVFACGHRDWASTLHKVPVSIDQHLAKHGGKRIAPMGTADEASGDIYSEFEKWQESVIWPAMATDKRPISAADTGPGFKIAYPRIKALHSSLGEVHVVSTTTLTKPGAPVKKHMEIRLPAGMTYTTGDHLVVLPVNPNNSIQRALARFGLGWDAELNPESPGELASNLPLEHPLPAATILGQYVELASPASTNNIKLLATATNDPTIRDDLLSLASNPNLRHGASVLDLLEQHPTLTIPIGTFLNMLPPLRTRTYSISSSPLPSPTHATLTWTVVNHPDPTDSRAPVLGVASTYLASLRPGALFHAAIRAPTNAFRPPRDAHTTPIIMVAAGTGIAPFRAFCAERAAAAVRGPLAPALLFFGCRGEGGDDLYRGELDAWEAAGVVEVRRAYSRGVGRERAYVQDRVWEGRGRVAELWARGAKCYVCGSGGMAARVKEVVAEIAWEVEKGKGGLVGEGRGTVEWLDSLGQGRYVADVFA</sequence>
<protein>
    <submittedName>
        <fullName evidence="1">Uncharacterized protein K452DRAFT_244086</fullName>
    </submittedName>
</protein>
<reference evidence="1" key="1">
    <citation type="submission" date="2024-09" db="EMBL/GenBank/DDBJ databases">
        <title>Draft Genome Sequences of Neofusicoccum parvum.</title>
        <authorList>
            <person name="Ashida A."/>
            <person name="Camagna M."/>
            <person name="Tanaka A."/>
            <person name="Takemoto D."/>
        </authorList>
    </citation>
    <scope>NUCLEOTIDE SEQUENCE</scope>
    <source>
        <strain evidence="1">PPO83</strain>
    </source>
</reference>
<dbReference type="Proteomes" id="UP001165186">
    <property type="component" value="Unassembled WGS sequence"/>
</dbReference>
<gene>
    <name evidence="1" type="primary">g6018</name>
    <name evidence="1" type="ORF">NpPPO83_00006018</name>
</gene>
<keyword evidence="2" id="KW-1185">Reference proteome</keyword>
<evidence type="ECO:0000313" key="1">
    <source>
        <dbReference type="EMBL" id="GME23930.1"/>
    </source>
</evidence>
<proteinExistence type="predicted"/>
<comment type="caution">
    <text evidence="1">The sequence shown here is derived from an EMBL/GenBank/DDBJ whole genome shotgun (WGS) entry which is preliminary data.</text>
</comment>
<evidence type="ECO:0000313" key="2">
    <source>
        <dbReference type="Proteomes" id="UP001165186"/>
    </source>
</evidence>
<name>A0ACB5RTR4_9PEZI</name>